<proteinExistence type="predicted"/>
<evidence type="ECO:0000313" key="1">
    <source>
        <dbReference type="EMBL" id="QBK89844.1"/>
    </source>
</evidence>
<accession>A0A481Z323</accession>
<name>A0A481Z323_9VIRU</name>
<reference evidence="1" key="1">
    <citation type="journal article" date="2019" name="MBio">
        <title>Virus Genomes from Deep Sea Sediments Expand the Ocean Megavirome and Support Independent Origins of Viral Gigantism.</title>
        <authorList>
            <person name="Backstrom D."/>
            <person name="Yutin N."/>
            <person name="Jorgensen S.L."/>
            <person name="Dharamshi J."/>
            <person name="Homa F."/>
            <person name="Zaremba-Niedwiedzka K."/>
            <person name="Spang A."/>
            <person name="Wolf Y.I."/>
            <person name="Koonin E.V."/>
            <person name="Ettema T.J."/>
        </authorList>
    </citation>
    <scope>NUCLEOTIDE SEQUENCE</scope>
</reference>
<gene>
    <name evidence="1" type="ORF">LCPAC101_01270</name>
</gene>
<organism evidence="1">
    <name type="scientific">Pithovirus LCPAC101</name>
    <dbReference type="NCBI Taxonomy" id="2506586"/>
    <lineage>
        <taxon>Viruses</taxon>
        <taxon>Pithoviruses</taxon>
    </lineage>
</organism>
<protein>
    <submittedName>
        <fullName evidence="1">Uncharacterized protein</fullName>
    </submittedName>
</protein>
<dbReference type="EMBL" id="MK500443">
    <property type="protein sequence ID" value="QBK89844.1"/>
    <property type="molecule type" value="Genomic_DNA"/>
</dbReference>
<sequence>MKPIPTKINSLDIIHSGIINEYNNKGITDKDKLKKDFIDSTKDYMLLMRNIKEYDISYINNNKVEVSLEMNSWDIKEMETYALEDIAVNFNKFVKKEGGKYVIKHRNMFGYSYSDIYIYPQYDGNMVKCNEILSLSNSIYNKHIFEIKNVTIGSYISFENTINPGNDDGPYSIVYDNIKQVLESFDDVITFLRTYTCADENEGEFHIIYGYYEITK</sequence>